<sequence length="138" mass="15128">MGMNSDVKGVPHVPLGLDGKSSLKVDPTDPQAILSCGYNIERDKELSNNIDDDNARHLSLKTSLKKPSNGVPISGKNVAEHEPLDEDNFCGFMDRRKVQWKDACGKELAEIREFELSETGGSDEFDNGNGKTCSCKIM</sequence>
<evidence type="ECO:0000313" key="2">
    <source>
        <dbReference type="Proteomes" id="UP001279734"/>
    </source>
</evidence>
<reference evidence="1" key="1">
    <citation type="submission" date="2023-05" db="EMBL/GenBank/DDBJ databases">
        <title>Nepenthes gracilis genome sequencing.</title>
        <authorList>
            <person name="Fukushima K."/>
        </authorList>
    </citation>
    <scope>NUCLEOTIDE SEQUENCE</scope>
    <source>
        <strain evidence="1">SING2019-196</strain>
    </source>
</reference>
<proteinExistence type="predicted"/>
<keyword evidence="2" id="KW-1185">Reference proteome</keyword>
<dbReference type="EMBL" id="BSYO01000017">
    <property type="protein sequence ID" value="GMH17040.1"/>
    <property type="molecule type" value="Genomic_DNA"/>
</dbReference>
<name>A0AAD3XUP4_NEPGR</name>
<accession>A0AAD3XUP4</accession>
<dbReference type="AlphaFoldDB" id="A0AAD3XUP4"/>
<dbReference type="Proteomes" id="UP001279734">
    <property type="component" value="Unassembled WGS sequence"/>
</dbReference>
<dbReference type="PANTHER" id="PTHR33401">
    <property type="entry name" value="LIGHT-HARVESTING COMPLEX-LIKE PROTEIN OHP2, CHLOROPLASTIC"/>
    <property type="match status" value="1"/>
</dbReference>
<organism evidence="1 2">
    <name type="scientific">Nepenthes gracilis</name>
    <name type="common">Slender pitcher plant</name>
    <dbReference type="NCBI Taxonomy" id="150966"/>
    <lineage>
        <taxon>Eukaryota</taxon>
        <taxon>Viridiplantae</taxon>
        <taxon>Streptophyta</taxon>
        <taxon>Embryophyta</taxon>
        <taxon>Tracheophyta</taxon>
        <taxon>Spermatophyta</taxon>
        <taxon>Magnoliopsida</taxon>
        <taxon>eudicotyledons</taxon>
        <taxon>Gunneridae</taxon>
        <taxon>Pentapetalae</taxon>
        <taxon>Caryophyllales</taxon>
        <taxon>Nepenthaceae</taxon>
        <taxon>Nepenthes</taxon>
    </lineage>
</organism>
<comment type="caution">
    <text evidence="1">The sequence shown here is derived from an EMBL/GenBank/DDBJ whole genome shotgun (WGS) entry which is preliminary data.</text>
</comment>
<protein>
    <submittedName>
        <fullName evidence="1">Uncharacterized protein</fullName>
    </submittedName>
</protein>
<gene>
    <name evidence="1" type="ORF">Nepgr_018881</name>
</gene>
<evidence type="ECO:0000313" key="1">
    <source>
        <dbReference type="EMBL" id="GMH17040.1"/>
    </source>
</evidence>
<dbReference type="PANTHER" id="PTHR33401:SF3">
    <property type="entry name" value="LOW AFFINITY POTASSIUM TRANSPORT SYSTEM PROTEIN"/>
    <property type="match status" value="1"/>
</dbReference>